<feature type="region of interest" description="Disordered" evidence="1">
    <location>
        <begin position="72"/>
        <end position="97"/>
    </location>
</feature>
<evidence type="ECO:0000313" key="2">
    <source>
        <dbReference type="EMBL" id="KAI5609420.1"/>
    </source>
</evidence>
<evidence type="ECO:0000313" key="3">
    <source>
        <dbReference type="Proteomes" id="UP001205998"/>
    </source>
</evidence>
<name>A0AAD5A500_SILAS</name>
<accession>A0AAD5A500</accession>
<sequence>MEPLQVIWKWYIDFEIEQKEYENARGLHKRLLQRTQHVETNAGWEDCYYYIFPEDAANQLKLLSMAQMWKKQQQQDQEKQKAEEDESTEPTQPRDEQ</sequence>
<evidence type="ECO:0000256" key="1">
    <source>
        <dbReference type="SAM" id="MobiDB-lite"/>
    </source>
</evidence>
<dbReference type="AlphaFoldDB" id="A0AAD5A500"/>
<dbReference type="Proteomes" id="UP001205998">
    <property type="component" value="Unassembled WGS sequence"/>
</dbReference>
<reference evidence="2" key="1">
    <citation type="submission" date="2018-07" db="EMBL/GenBank/DDBJ databases">
        <title>Comparative genomics of catfishes provides insights into carnivory and benthic adaptation.</title>
        <authorList>
            <person name="Zhang Y."/>
            <person name="Wang D."/>
            <person name="Peng Z."/>
            <person name="Zheng S."/>
            <person name="Shao F."/>
            <person name="Tao W."/>
        </authorList>
    </citation>
    <scope>NUCLEOTIDE SEQUENCE</scope>
    <source>
        <strain evidence="2">Chongqing</strain>
    </source>
</reference>
<keyword evidence="3" id="KW-1185">Reference proteome</keyword>
<organism evidence="2 3">
    <name type="scientific">Silurus asotus</name>
    <name type="common">Amur catfish</name>
    <name type="synonym">Parasilurus asotus</name>
    <dbReference type="NCBI Taxonomy" id="30991"/>
    <lineage>
        <taxon>Eukaryota</taxon>
        <taxon>Metazoa</taxon>
        <taxon>Chordata</taxon>
        <taxon>Craniata</taxon>
        <taxon>Vertebrata</taxon>
        <taxon>Euteleostomi</taxon>
        <taxon>Actinopterygii</taxon>
        <taxon>Neopterygii</taxon>
        <taxon>Teleostei</taxon>
        <taxon>Ostariophysi</taxon>
        <taxon>Siluriformes</taxon>
        <taxon>Siluridae</taxon>
        <taxon>Silurus</taxon>
    </lineage>
</organism>
<dbReference type="EMBL" id="MU578245">
    <property type="protein sequence ID" value="KAI5609420.1"/>
    <property type="molecule type" value="Genomic_DNA"/>
</dbReference>
<protein>
    <submittedName>
        <fullName evidence="2">Crooked neck-like protein 1</fullName>
    </submittedName>
</protein>
<comment type="caution">
    <text evidence="2">The sequence shown here is derived from an EMBL/GenBank/DDBJ whole genome shotgun (WGS) entry which is preliminary data.</text>
</comment>
<gene>
    <name evidence="2" type="ORF">C0J50_5915</name>
</gene>
<proteinExistence type="predicted"/>